<evidence type="ECO:0000256" key="5">
    <source>
        <dbReference type="RuleBase" id="RU000416"/>
    </source>
</evidence>
<dbReference type="PANTHER" id="PTHR10629">
    <property type="entry name" value="CYTOSINE-SPECIFIC METHYLTRANSFERASE"/>
    <property type="match status" value="1"/>
</dbReference>
<dbReference type="GO" id="GO:0003886">
    <property type="term" value="F:DNA (cytosine-5-)-methyltransferase activity"/>
    <property type="evidence" value="ECO:0007669"/>
    <property type="project" value="UniProtKB-EC"/>
</dbReference>
<dbReference type="InterPro" id="IPR050390">
    <property type="entry name" value="C5-Methyltransferase"/>
</dbReference>
<evidence type="ECO:0000313" key="6">
    <source>
        <dbReference type="EMBL" id="AIF19537.1"/>
    </source>
</evidence>
<dbReference type="InterPro" id="IPR029063">
    <property type="entry name" value="SAM-dependent_MTases_sf"/>
</dbReference>
<dbReference type="Gene3D" id="3.90.120.10">
    <property type="entry name" value="DNA Methylase, subunit A, domain 2"/>
    <property type="match status" value="1"/>
</dbReference>
<dbReference type="SUPFAM" id="SSF53335">
    <property type="entry name" value="S-adenosyl-L-methionine-dependent methyltransferases"/>
    <property type="match status" value="1"/>
</dbReference>
<gene>
    <name evidence="6" type="primary">DNMT</name>
    <name evidence="6" type="synonym">dcm</name>
</gene>
<dbReference type="PROSITE" id="PS00094">
    <property type="entry name" value="C5_MTASE_1"/>
    <property type="match status" value="1"/>
</dbReference>
<comment type="similarity">
    <text evidence="5">Belongs to the class I-like SAM-binding methyltransferase superfamily. C5-methyltransferase family.</text>
</comment>
<accession>A0A075HY86</accession>
<protein>
    <recommendedName>
        <fullName evidence="1">DNA (cytosine-5-)-methyltransferase</fullName>
        <ecNumber evidence="1">2.1.1.37</ecNumber>
    </recommendedName>
</protein>
<dbReference type="GO" id="GO:0003677">
    <property type="term" value="F:DNA binding"/>
    <property type="evidence" value="ECO:0007669"/>
    <property type="project" value="TreeGrafter"/>
</dbReference>
<keyword evidence="3 6" id="KW-0808">Transferase</keyword>
<reference evidence="6" key="1">
    <citation type="journal article" date="2014" name="Genome Biol. Evol.">
        <title>Pangenome evidence for extensive interdomain horizontal transfer affecting lineage core and shell genes in uncultured planktonic thaumarchaeota and euryarchaeota.</title>
        <authorList>
            <person name="Deschamps P."/>
            <person name="Zivanovic Y."/>
            <person name="Moreira D."/>
            <person name="Rodriguez-Valera F."/>
            <person name="Lopez-Garcia P."/>
        </authorList>
    </citation>
    <scope>NUCLEOTIDE SEQUENCE</scope>
</reference>
<dbReference type="GO" id="GO:0032259">
    <property type="term" value="P:methylation"/>
    <property type="evidence" value="ECO:0007669"/>
    <property type="project" value="UniProtKB-KW"/>
</dbReference>
<evidence type="ECO:0000256" key="4">
    <source>
        <dbReference type="ARBA" id="ARBA00022691"/>
    </source>
</evidence>
<name>A0A075HY86_9EURY</name>
<dbReference type="AlphaFoldDB" id="A0A075HY86"/>
<dbReference type="InterPro" id="IPR018117">
    <property type="entry name" value="C5_DNA_meth_AS"/>
</dbReference>
<dbReference type="PRINTS" id="PR00105">
    <property type="entry name" value="C5METTRFRASE"/>
</dbReference>
<dbReference type="Pfam" id="PF00145">
    <property type="entry name" value="DNA_methylase"/>
    <property type="match status" value="1"/>
</dbReference>
<dbReference type="REBASE" id="97840">
    <property type="entry name" value="M.UeuB04ORFAP"/>
</dbReference>
<dbReference type="Gene3D" id="3.40.50.150">
    <property type="entry name" value="Vaccinia Virus protein VP39"/>
    <property type="match status" value="1"/>
</dbReference>
<evidence type="ECO:0000256" key="1">
    <source>
        <dbReference type="ARBA" id="ARBA00011975"/>
    </source>
</evidence>
<sequence length="335" mass="37631">MERLTQSAGRAAYLSELSKLKLPEKSGNITVLDLFAGCGGLSLGFEAAGFQTIGFEKSTLYSETYNRNLVGNCQQVVLDESTEYPPADVVIGGPPCQPWSEAGKNLGSTDERDGFPAFIHCIKKVQPKLFIVENVKGLTFEKNRPYLTHIIHQFEELGYTTECHIVRMSDYGVPQNRERLFIVGHHGHFSLPPKCQQKFTVHHALGSMAKYPAINGKYLTPSEDEYIANYEEKCQLKTPRDLHLDRPARTLTCRNLSGSTSDMLRLVMPDGRRRKLRVKEAARLQAFPDWFTFTGSDAKAFEQIGQSVPPLFSFQLAKSVTDYLNYITKDKVIVA</sequence>
<proteinExistence type="inferred from homology"/>
<dbReference type="PANTHER" id="PTHR10629:SF52">
    <property type="entry name" value="DNA (CYTOSINE-5)-METHYLTRANSFERASE 1"/>
    <property type="match status" value="1"/>
</dbReference>
<evidence type="ECO:0000256" key="3">
    <source>
        <dbReference type="ARBA" id="ARBA00022679"/>
    </source>
</evidence>
<evidence type="ECO:0000256" key="2">
    <source>
        <dbReference type="ARBA" id="ARBA00022603"/>
    </source>
</evidence>
<dbReference type="NCBIfam" id="TIGR00675">
    <property type="entry name" value="dcm"/>
    <property type="match status" value="1"/>
</dbReference>
<dbReference type="PROSITE" id="PS51679">
    <property type="entry name" value="SAM_MT_C5"/>
    <property type="match status" value="1"/>
</dbReference>
<keyword evidence="2 6" id="KW-0489">Methyltransferase</keyword>
<dbReference type="InterPro" id="IPR001525">
    <property type="entry name" value="C5_MeTfrase"/>
</dbReference>
<dbReference type="EC" id="2.1.1.37" evidence="1"/>
<keyword evidence="4" id="KW-0949">S-adenosyl-L-methionine</keyword>
<organism evidence="6">
    <name type="scientific">uncultured marine group II/III euryarchaeote KM3_87_B04</name>
    <dbReference type="NCBI Taxonomy" id="1456530"/>
    <lineage>
        <taxon>Archaea</taxon>
        <taxon>Methanobacteriati</taxon>
        <taxon>Methanobacteriota</taxon>
        <taxon>environmental samples</taxon>
    </lineage>
</organism>
<dbReference type="EMBL" id="KF901140">
    <property type="protein sequence ID" value="AIF19537.1"/>
    <property type="molecule type" value="Genomic_DNA"/>
</dbReference>
<dbReference type="GO" id="GO:0044027">
    <property type="term" value="P:negative regulation of gene expression via chromosomal CpG island methylation"/>
    <property type="evidence" value="ECO:0007669"/>
    <property type="project" value="TreeGrafter"/>
</dbReference>